<keyword evidence="3" id="KW-1185">Reference proteome</keyword>
<proteinExistence type="predicted"/>
<accession>A0ABX0J4E3</accession>
<gene>
    <name evidence="2" type="ORF">G9U52_12720</name>
</gene>
<sequence>MEWTEQQVRTRISLSADRQFVYLYTPLCGTCKMTDRMLSVVLAIMPNLPIVKSNVNFCPQLVQSWQIESVPCIVSLHQHRITDKRYRMQGVDDLLRWFQDTIK</sequence>
<dbReference type="CDD" id="cd02947">
    <property type="entry name" value="TRX_family"/>
    <property type="match status" value="1"/>
</dbReference>
<dbReference type="Gene3D" id="3.40.30.10">
    <property type="entry name" value="Glutaredoxin"/>
    <property type="match status" value="1"/>
</dbReference>
<comment type="caution">
    <text evidence="2">The sequence shown here is derived from an EMBL/GenBank/DDBJ whole genome shotgun (WGS) entry which is preliminary data.</text>
</comment>
<dbReference type="Pfam" id="PF00085">
    <property type="entry name" value="Thioredoxin"/>
    <property type="match status" value="1"/>
</dbReference>
<protein>
    <submittedName>
        <fullName evidence="2">Thioredoxin family protein</fullName>
    </submittedName>
</protein>
<dbReference type="InterPro" id="IPR036249">
    <property type="entry name" value="Thioredoxin-like_sf"/>
</dbReference>
<evidence type="ECO:0000313" key="2">
    <source>
        <dbReference type="EMBL" id="NHN30696.1"/>
    </source>
</evidence>
<dbReference type="InterPro" id="IPR013766">
    <property type="entry name" value="Thioredoxin_domain"/>
</dbReference>
<name>A0ABX0J4E3_9BACL</name>
<reference evidence="2" key="1">
    <citation type="submission" date="2020-03" db="EMBL/GenBank/DDBJ databases">
        <title>Draft sequencing of Paenibacilllus sp. S3N08.</title>
        <authorList>
            <person name="Kim D.-U."/>
        </authorList>
    </citation>
    <scope>NUCLEOTIDE SEQUENCE</scope>
    <source>
        <strain evidence="2">S3N08</strain>
    </source>
</reference>
<dbReference type="Proteomes" id="UP001165962">
    <property type="component" value="Unassembled WGS sequence"/>
</dbReference>
<feature type="domain" description="Thioredoxin" evidence="1">
    <location>
        <begin position="5"/>
        <end position="84"/>
    </location>
</feature>
<organism evidence="2 3">
    <name type="scientific">Paenibacillus agricola</name>
    <dbReference type="NCBI Taxonomy" id="2716264"/>
    <lineage>
        <taxon>Bacteria</taxon>
        <taxon>Bacillati</taxon>
        <taxon>Bacillota</taxon>
        <taxon>Bacilli</taxon>
        <taxon>Bacillales</taxon>
        <taxon>Paenibacillaceae</taxon>
        <taxon>Paenibacillus</taxon>
    </lineage>
</organism>
<dbReference type="EMBL" id="JAAOIW010000004">
    <property type="protein sequence ID" value="NHN30696.1"/>
    <property type="molecule type" value="Genomic_DNA"/>
</dbReference>
<evidence type="ECO:0000313" key="3">
    <source>
        <dbReference type="Proteomes" id="UP001165962"/>
    </source>
</evidence>
<evidence type="ECO:0000259" key="1">
    <source>
        <dbReference type="Pfam" id="PF00085"/>
    </source>
</evidence>
<dbReference type="SUPFAM" id="SSF52833">
    <property type="entry name" value="Thioredoxin-like"/>
    <property type="match status" value="1"/>
</dbReference>